<accession>I3D2Q5</accession>
<dbReference type="InterPro" id="IPR008207">
    <property type="entry name" value="Sig_transdc_His_kin_Hpt_dom"/>
</dbReference>
<dbReference type="GO" id="GO:0000160">
    <property type="term" value="P:phosphorelay signal transduction system"/>
    <property type="evidence" value="ECO:0007669"/>
    <property type="project" value="InterPro"/>
</dbReference>
<dbReference type="Proteomes" id="UP000003423">
    <property type="component" value="Unassembled WGS sequence"/>
</dbReference>
<dbReference type="PATRIC" id="fig|859350.6.peg.1016"/>
<dbReference type="SUPFAM" id="SSF47226">
    <property type="entry name" value="Histidine-containing phosphotransfer domain, HPT domain"/>
    <property type="match status" value="1"/>
</dbReference>
<evidence type="ECO:0000259" key="2">
    <source>
        <dbReference type="PROSITE" id="PS50894"/>
    </source>
</evidence>
<keyword evidence="4" id="KW-1185">Reference proteome</keyword>
<feature type="modified residue" description="Phosphohistidine" evidence="1">
    <location>
        <position position="45"/>
    </location>
</feature>
<dbReference type="EMBL" id="AEXL02000090">
    <property type="protein sequence ID" value="EIJ65998.1"/>
    <property type="molecule type" value="Genomic_DNA"/>
</dbReference>
<dbReference type="OrthoDB" id="11252at2157"/>
<comment type="caution">
    <text evidence="3">The sequence shown here is derived from an EMBL/GenBank/DDBJ whole genome shotgun (WGS) entry which is preliminary data.</text>
</comment>
<dbReference type="AlphaFoldDB" id="I3D2Q5"/>
<dbReference type="RefSeq" id="WP_008299451.1">
    <property type="nucleotide sequence ID" value="NZ_AEXL02000090.1"/>
</dbReference>
<reference evidence="3 4" key="1">
    <citation type="journal article" date="2012" name="J. Bacteriol.">
        <title>Genome sequence of "Candidatus Nitrosopumilus salaria" BD31, an ammonia-oxidizing archaeon from the San Francisco Bay estuary.</title>
        <authorList>
            <person name="Mosier A.C."/>
            <person name="Allen E.E."/>
            <person name="Kim M."/>
            <person name="Ferriera S."/>
            <person name="Francis C.A."/>
        </authorList>
    </citation>
    <scope>NUCLEOTIDE SEQUENCE [LARGE SCALE GENOMIC DNA]</scope>
    <source>
        <strain evidence="3 4">BD31</strain>
    </source>
</reference>
<protein>
    <recommendedName>
        <fullName evidence="2">HPt domain-containing protein</fullName>
    </recommendedName>
</protein>
<sequence>MSDEFIKIATNEINDDISQMERILESCINDETIKLNAEKFQKHTHKIKGLAPMMGKEELGSISALLDEIFKKFIQGEHFDGIFEVLLATIPAMKDSVMDAKYDLDSITNQVKNILSKQ</sequence>
<keyword evidence="1" id="KW-0597">Phosphoprotein</keyword>
<dbReference type="InterPro" id="IPR036641">
    <property type="entry name" value="HPT_dom_sf"/>
</dbReference>
<organism evidence="3 4">
    <name type="scientific">Candidatus Nitrosopumilus salarius BD31</name>
    <dbReference type="NCBI Taxonomy" id="859350"/>
    <lineage>
        <taxon>Archaea</taxon>
        <taxon>Nitrososphaerota</taxon>
        <taxon>Nitrososphaeria</taxon>
        <taxon>Nitrosopumilales</taxon>
        <taxon>Nitrosopumilaceae</taxon>
        <taxon>Nitrosopumilus</taxon>
    </lineage>
</organism>
<evidence type="ECO:0000256" key="1">
    <source>
        <dbReference type="PROSITE-ProRule" id="PRU00110"/>
    </source>
</evidence>
<evidence type="ECO:0000313" key="3">
    <source>
        <dbReference type="EMBL" id="EIJ65998.1"/>
    </source>
</evidence>
<dbReference type="PROSITE" id="PS50894">
    <property type="entry name" value="HPT"/>
    <property type="match status" value="1"/>
</dbReference>
<gene>
    <name evidence="3" type="ORF">BD31_I0088</name>
</gene>
<proteinExistence type="predicted"/>
<name>I3D2Q5_9ARCH</name>
<dbReference type="Gene3D" id="1.20.120.160">
    <property type="entry name" value="HPT domain"/>
    <property type="match status" value="1"/>
</dbReference>
<feature type="domain" description="HPt" evidence="2">
    <location>
        <begin position="1"/>
        <end position="100"/>
    </location>
</feature>
<evidence type="ECO:0000313" key="4">
    <source>
        <dbReference type="Proteomes" id="UP000003423"/>
    </source>
</evidence>